<keyword evidence="6" id="KW-1185">Reference proteome</keyword>
<dbReference type="InterPro" id="IPR036322">
    <property type="entry name" value="WD40_repeat_dom_sf"/>
</dbReference>
<evidence type="ECO:0000256" key="2">
    <source>
        <dbReference type="SAM" id="Coils"/>
    </source>
</evidence>
<dbReference type="GO" id="GO:0016747">
    <property type="term" value="F:acyltransferase activity, transferring groups other than amino-acyl groups"/>
    <property type="evidence" value="ECO:0007669"/>
    <property type="project" value="InterPro"/>
</dbReference>
<dbReference type="SUPFAM" id="SSF55729">
    <property type="entry name" value="Acyl-CoA N-acyltransferases (Nat)"/>
    <property type="match status" value="1"/>
</dbReference>
<feature type="compositionally biased region" description="Polar residues" evidence="3">
    <location>
        <begin position="1308"/>
        <end position="1322"/>
    </location>
</feature>
<keyword evidence="1" id="KW-0853">WD repeat</keyword>
<dbReference type="CDD" id="cd04301">
    <property type="entry name" value="NAT_SF"/>
    <property type="match status" value="1"/>
</dbReference>
<evidence type="ECO:0000313" key="5">
    <source>
        <dbReference type="EMBL" id="KAJ3118275.1"/>
    </source>
</evidence>
<dbReference type="InterPro" id="IPR000182">
    <property type="entry name" value="GNAT_dom"/>
</dbReference>
<dbReference type="InterPro" id="IPR001680">
    <property type="entry name" value="WD40_rpt"/>
</dbReference>
<comment type="caution">
    <text evidence="5">The sequence shown here is derived from an EMBL/GenBank/DDBJ whole genome shotgun (WGS) entry which is preliminary data.</text>
</comment>
<dbReference type="SUPFAM" id="SSF50978">
    <property type="entry name" value="WD40 repeat-like"/>
    <property type="match status" value="2"/>
</dbReference>
<evidence type="ECO:0000256" key="1">
    <source>
        <dbReference type="PROSITE-ProRule" id="PRU00221"/>
    </source>
</evidence>
<feature type="domain" description="N-acetyltransferase" evidence="4">
    <location>
        <begin position="2"/>
        <end position="194"/>
    </location>
</feature>
<protein>
    <submittedName>
        <fullName evidence="5">Mitogen-activated protein kinase binding protein 1</fullName>
    </submittedName>
</protein>
<gene>
    <name evidence="5" type="primary">WDR62</name>
    <name evidence="5" type="ORF">HK100_000635</name>
</gene>
<dbReference type="EMBL" id="JADGJH010001128">
    <property type="protein sequence ID" value="KAJ3118275.1"/>
    <property type="molecule type" value="Genomic_DNA"/>
</dbReference>
<keyword evidence="5" id="KW-0808">Transferase</keyword>
<evidence type="ECO:0000259" key="4">
    <source>
        <dbReference type="PROSITE" id="PS51186"/>
    </source>
</evidence>
<feature type="region of interest" description="Disordered" evidence="3">
    <location>
        <begin position="1308"/>
        <end position="1356"/>
    </location>
</feature>
<proteinExistence type="predicted"/>
<keyword evidence="2" id="KW-0175">Coiled coil</keyword>
<dbReference type="InterPro" id="IPR016181">
    <property type="entry name" value="Acyl_CoA_acyltransferase"/>
</dbReference>
<evidence type="ECO:0000256" key="3">
    <source>
        <dbReference type="SAM" id="MobiDB-lite"/>
    </source>
</evidence>
<feature type="region of interest" description="Disordered" evidence="3">
    <location>
        <begin position="1385"/>
        <end position="1429"/>
    </location>
</feature>
<dbReference type="Proteomes" id="UP001211907">
    <property type="component" value="Unassembled WGS sequence"/>
</dbReference>
<name>A0AAD5XGT2_9FUNG</name>
<dbReference type="PANTHER" id="PTHR45589">
    <property type="entry name" value="WD REPEAT DOMAIN 62, ISOFORM G"/>
    <property type="match status" value="1"/>
</dbReference>
<dbReference type="InterPro" id="IPR052779">
    <property type="entry name" value="WDR62"/>
</dbReference>
<dbReference type="Gene3D" id="3.40.630.30">
    <property type="match status" value="1"/>
</dbReference>
<dbReference type="PANTHER" id="PTHR45589:SF1">
    <property type="entry name" value="WD REPEAT DOMAIN 62, ISOFORM G"/>
    <property type="match status" value="1"/>
</dbReference>
<keyword evidence="5" id="KW-0418">Kinase</keyword>
<feature type="compositionally biased region" description="Acidic residues" evidence="3">
    <location>
        <begin position="1326"/>
        <end position="1341"/>
    </location>
</feature>
<feature type="coiled-coil region" evidence="2">
    <location>
        <begin position="1612"/>
        <end position="1639"/>
    </location>
</feature>
<evidence type="ECO:0000313" key="6">
    <source>
        <dbReference type="Proteomes" id="UP001211907"/>
    </source>
</evidence>
<dbReference type="InterPro" id="IPR015943">
    <property type="entry name" value="WD40/YVTN_repeat-like_dom_sf"/>
</dbReference>
<dbReference type="SMART" id="SM00320">
    <property type="entry name" value="WD40"/>
    <property type="match status" value="10"/>
</dbReference>
<feature type="region of interest" description="Disordered" evidence="3">
    <location>
        <begin position="421"/>
        <end position="452"/>
    </location>
</feature>
<accession>A0AAD5XGT2</accession>
<dbReference type="Pfam" id="PF00583">
    <property type="entry name" value="Acetyltransf_1"/>
    <property type="match status" value="1"/>
</dbReference>
<dbReference type="Gene3D" id="2.130.10.10">
    <property type="entry name" value="YVTN repeat-like/Quinoprotein amine dehydrogenase"/>
    <property type="match status" value="3"/>
</dbReference>
<dbReference type="PROSITE" id="PS51186">
    <property type="entry name" value="GNAT"/>
    <property type="match status" value="1"/>
</dbReference>
<dbReference type="PROSITE" id="PS50082">
    <property type="entry name" value="WD_REPEATS_2"/>
    <property type="match status" value="3"/>
</dbReference>
<dbReference type="InterPro" id="IPR056162">
    <property type="entry name" value="WD40_MABP1-WDR62_2nd"/>
</dbReference>
<feature type="repeat" description="WD" evidence="1">
    <location>
        <begin position="1086"/>
        <end position="1127"/>
    </location>
</feature>
<dbReference type="Pfam" id="PF24782">
    <property type="entry name" value="WD40_MABP1-WDR62_2nd"/>
    <property type="match status" value="1"/>
</dbReference>
<sequence length="1695" mass="187170">MIRYESATEALLNELRTFNSVIFPIKYNDSFYKAVLTNSIFCVLAIETGSAGNERIVGAVCCRREEAPPFAFVPMLLSPSIPVDLHYNNTNNCGTDGNNYNRSSLASLYIMTIGVLAPYRRLGIGSALLSTLVTRAATELSLGSIQLHVQTTNTDAMRFYAKHGFESVKFVEGYYRLNKGVVPPDAYLVCLDLLSYRKNSSGLVKNNLLILDSPVILPNSVSNSNYTSTNEIVHIDSVVNGSNPFINIPVFVSDSQTEEQKEQSFMDLQYEKIQENQWDPMLITRQATPPPQPGMVSQSFLRASCSAPPQLSNVRKSYGASPIRNMRTKSQSPKPWDSVSKYAKGPLARAFVMQQEKHRHNDLDKYKWRLYRKQKFATIEQTDETLCITHKHWMRMHTATSSMNQDTVSLIDEFGKIGMNRNKNEKNSAAATRKTTTKEGGNGREREREKEKENLMLDRVLGLGVGATAAATSGIIAVSSSSSVSNQLASEEPKLSDSDFLIAFTAGAAAVIWSKRKNKQIQFLIAPKPKLLACIAFASDKNLLAVGEINSICFDDSGYFITAGIRHFKYWNFDSSVSPIPSPQYAKPPMALQPQQQQIPMIEGIFATVGEHKNSVFMGIAHHATKSHEGWEDSHVYSVTGQGILVLFNEQRVNGGLSISVCPRFIVCGCTAGVIRLFEPVTMKYIATLPKPHHLGIDVAHSVGTSYISEAPPNALYPDVISVKVDAIGHYITCVYSDRSMFIWDVKDFKHIGKYRSFLSHNDCVWGAEMFPAVPGQNLFPSTPMAGGLPAQSPALPPHGLPPNTFTTYSSDLTIRFWNIETTPNKQTNDDGYASDYDGYNNQKHDTSENVNRYFRRNIYSKELLKVIYTNMDEFLAMHRNSEAARPSSDKLGIRSLKISSDGKLMAAGDRSGNLMIYELDTFSQQNLMEAHDGEILGIDFTQGNEKSQLPVLMATASRDRLIHIFDVNQSFSLIQTLDDHTSSITGVKFSEGGRKLISSAADKSIVFRSIQEAPGQHSPEFAAYHNTTGRSTIFDIDVDPGTEKNLAAVTQDRRLNIFSTATGKLVRTHTPSDDALSSDYMAVATVQSTSGILRVSYDPSGRYAVTAGADKCIRIFDLNSGVVVAKGYGHAEVITCVKFMLDCTRIVSTAGDGCVFVWKVSEEMTRVMKERLKKLGLNKIVGVSRRVISNDGEPDIVASVLPPIVGHNRAVSADIPVLSRDSSSGTDFMTVFNDEDDLPEWARSHKSDDGNESKINDKVPAFPSKGLWASRVAENGIELYSNESDHSKHITKFTNIFDRRFSIESSPHTLSRASTSGSIPSTDIVVEDIDDPDKSDDAEESVSGGSDENIRKEKIDDEPTIFVDVDNEIDKTLAVSDLFAISQHNTSESESDNKSLLAESKSETDVPAQPEMFTNNISDHDDDSDDDSANKVVDLTGKKVTLEEYYNKPVDLSISRQSISTKHNLLRDPSRRPTATGEIAVETVLSQIKEQQKSFENSVLAHQTGKSDVDLRVDIAPVQIASVDLSHVVDTIGAEMVEKKETVAMESPIRSPLLFSPGRINAPPTTAVNREAIFDGASVLSHGKLEYDSDDFEPLDDSVDSTQVLKDLRRLKNLTDASASLLRRLEKAKTRTEEEEELSQEIRTTLGYVRESAASALEAVCDSEQDSVMAAMLEKYSDVLVGLVREKLTSKDSQ</sequence>
<feature type="compositionally biased region" description="Basic and acidic residues" evidence="3">
    <location>
        <begin position="441"/>
        <end position="452"/>
    </location>
</feature>
<reference evidence="5" key="1">
    <citation type="submission" date="2020-05" db="EMBL/GenBank/DDBJ databases">
        <title>Phylogenomic resolution of chytrid fungi.</title>
        <authorList>
            <person name="Stajich J.E."/>
            <person name="Amses K."/>
            <person name="Simmons R."/>
            <person name="Seto K."/>
            <person name="Myers J."/>
            <person name="Bonds A."/>
            <person name="Quandt C.A."/>
            <person name="Barry K."/>
            <person name="Liu P."/>
            <person name="Grigoriev I."/>
            <person name="Longcore J.E."/>
            <person name="James T.Y."/>
        </authorList>
    </citation>
    <scope>NUCLEOTIDE SEQUENCE</scope>
    <source>
        <strain evidence="5">JEL0513</strain>
    </source>
</reference>
<organism evidence="5 6">
    <name type="scientific">Physocladia obscura</name>
    <dbReference type="NCBI Taxonomy" id="109957"/>
    <lineage>
        <taxon>Eukaryota</taxon>
        <taxon>Fungi</taxon>
        <taxon>Fungi incertae sedis</taxon>
        <taxon>Chytridiomycota</taxon>
        <taxon>Chytridiomycota incertae sedis</taxon>
        <taxon>Chytridiomycetes</taxon>
        <taxon>Chytridiales</taxon>
        <taxon>Chytriomycetaceae</taxon>
        <taxon>Physocladia</taxon>
    </lineage>
</organism>
<dbReference type="GO" id="GO:0016301">
    <property type="term" value="F:kinase activity"/>
    <property type="evidence" value="ECO:0007669"/>
    <property type="project" value="UniProtKB-KW"/>
</dbReference>
<feature type="repeat" description="WD" evidence="1">
    <location>
        <begin position="978"/>
        <end position="1006"/>
    </location>
</feature>
<feature type="repeat" description="WD" evidence="1">
    <location>
        <begin position="1128"/>
        <end position="1169"/>
    </location>
</feature>